<name>A0ABT3DHL1_9BACI</name>
<dbReference type="InterPro" id="IPR018060">
    <property type="entry name" value="HTH_AraC"/>
</dbReference>
<evidence type="ECO:0000256" key="1">
    <source>
        <dbReference type="ARBA" id="ARBA00023015"/>
    </source>
</evidence>
<dbReference type="Pfam" id="PF00165">
    <property type="entry name" value="HTH_AraC"/>
    <property type="match status" value="1"/>
</dbReference>
<sequence length="57" mass="6584">MYYSEGISVIDVAKYVGINRTHFSNVFTTKIGISPTNYIQRKVIEKAEQFLEDQQIV</sequence>
<dbReference type="RefSeq" id="WP_264143114.1">
    <property type="nucleotide sequence ID" value="NZ_JAOYEY010000040.1"/>
</dbReference>
<dbReference type="PROSITE" id="PS01124">
    <property type="entry name" value="HTH_ARAC_FAMILY_2"/>
    <property type="match status" value="1"/>
</dbReference>
<keyword evidence="3" id="KW-0804">Transcription</keyword>
<organism evidence="5 6">
    <name type="scientific">Metabacillus halosaccharovorans</name>
    <dbReference type="NCBI Taxonomy" id="930124"/>
    <lineage>
        <taxon>Bacteria</taxon>
        <taxon>Bacillati</taxon>
        <taxon>Bacillota</taxon>
        <taxon>Bacilli</taxon>
        <taxon>Bacillales</taxon>
        <taxon>Bacillaceae</taxon>
        <taxon>Metabacillus</taxon>
    </lineage>
</organism>
<dbReference type="Gene3D" id="1.10.10.60">
    <property type="entry name" value="Homeodomain-like"/>
    <property type="match status" value="1"/>
</dbReference>
<dbReference type="InterPro" id="IPR009057">
    <property type="entry name" value="Homeodomain-like_sf"/>
</dbReference>
<evidence type="ECO:0000256" key="2">
    <source>
        <dbReference type="ARBA" id="ARBA00023125"/>
    </source>
</evidence>
<dbReference type="Proteomes" id="UP001526147">
    <property type="component" value="Unassembled WGS sequence"/>
</dbReference>
<comment type="caution">
    <text evidence="5">The sequence shown here is derived from an EMBL/GenBank/DDBJ whole genome shotgun (WGS) entry which is preliminary data.</text>
</comment>
<evidence type="ECO:0000313" key="5">
    <source>
        <dbReference type="EMBL" id="MCV9886535.1"/>
    </source>
</evidence>
<dbReference type="EMBL" id="JAOYEY010000040">
    <property type="protein sequence ID" value="MCV9886535.1"/>
    <property type="molecule type" value="Genomic_DNA"/>
</dbReference>
<evidence type="ECO:0000259" key="4">
    <source>
        <dbReference type="PROSITE" id="PS01124"/>
    </source>
</evidence>
<dbReference type="PANTHER" id="PTHR43280">
    <property type="entry name" value="ARAC-FAMILY TRANSCRIPTIONAL REGULATOR"/>
    <property type="match status" value="1"/>
</dbReference>
<dbReference type="SUPFAM" id="SSF46689">
    <property type="entry name" value="Homeodomain-like"/>
    <property type="match status" value="1"/>
</dbReference>
<evidence type="ECO:0000256" key="3">
    <source>
        <dbReference type="ARBA" id="ARBA00023163"/>
    </source>
</evidence>
<keyword evidence="1" id="KW-0805">Transcription regulation</keyword>
<dbReference type="PANTHER" id="PTHR43280:SF2">
    <property type="entry name" value="HTH-TYPE TRANSCRIPTIONAL REGULATOR EXSA"/>
    <property type="match status" value="1"/>
</dbReference>
<feature type="domain" description="HTH araC/xylS-type" evidence="4">
    <location>
        <begin position="1"/>
        <end position="41"/>
    </location>
</feature>
<reference evidence="5 6" key="1">
    <citation type="submission" date="2022-10" db="EMBL/GenBank/DDBJ databases">
        <title>Draft genome assembly of moderately radiation resistant bacterium Metabacillus halosaccharovorans.</title>
        <authorList>
            <person name="Pal S."/>
            <person name="Gopinathan A."/>
        </authorList>
    </citation>
    <scope>NUCLEOTIDE SEQUENCE [LARGE SCALE GENOMIC DNA]</scope>
    <source>
        <strain evidence="5 6">VITHBRA001</strain>
    </source>
</reference>
<accession>A0ABT3DHL1</accession>
<proteinExistence type="predicted"/>
<keyword evidence="6" id="KW-1185">Reference proteome</keyword>
<gene>
    <name evidence="5" type="ORF">OIH86_12890</name>
</gene>
<keyword evidence="2" id="KW-0238">DNA-binding</keyword>
<evidence type="ECO:0000313" key="6">
    <source>
        <dbReference type="Proteomes" id="UP001526147"/>
    </source>
</evidence>
<protein>
    <submittedName>
        <fullName evidence="5">AraC family transcriptional regulator</fullName>
    </submittedName>
</protein>